<dbReference type="PANTHER" id="PTHR43084:SF1">
    <property type="entry name" value="PERSULFIDE DIOXYGENASE ETHE1, MITOCHONDRIAL"/>
    <property type="match status" value="1"/>
</dbReference>
<dbReference type="InterPro" id="IPR044528">
    <property type="entry name" value="POD-like_MBL-fold"/>
</dbReference>
<evidence type="ECO:0000313" key="4">
    <source>
        <dbReference type="Proteomes" id="UP001320513"/>
    </source>
</evidence>
<dbReference type="Proteomes" id="UP001320513">
    <property type="component" value="Unassembled WGS sequence"/>
</dbReference>
<evidence type="ECO:0000256" key="1">
    <source>
        <dbReference type="ARBA" id="ARBA00022723"/>
    </source>
</evidence>
<organism evidence="3 4">
    <name type="scientific">Pseudomonas maioricensis</name>
    <dbReference type="NCBI Taxonomy" id="1766623"/>
    <lineage>
        <taxon>Bacteria</taxon>
        <taxon>Pseudomonadati</taxon>
        <taxon>Pseudomonadota</taxon>
        <taxon>Gammaproteobacteria</taxon>
        <taxon>Pseudomonadales</taxon>
        <taxon>Pseudomonadaceae</taxon>
        <taxon>Pseudomonas</taxon>
    </lineage>
</organism>
<gene>
    <name evidence="3" type="ORF">AUC61_04295</name>
</gene>
<dbReference type="SMART" id="SM00849">
    <property type="entry name" value="Lactamase_B"/>
    <property type="match status" value="1"/>
</dbReference>
<keyword evidence="4" id="KW-1185">Reference proteome</keyword>
<dbReference type="InterPro" id="IPR001279">
    <property type="entry name" value="Metallo-B-lactamas"/>
</dbReference>
<dbReference type="SUPFAM" id="SSF56281">
    <property type="entry name" value="Metallo-hydrolase/oxidoreductase"/>
    <property type="match status" value="1"/>
</dbReference>
<dbReference type="EMBL" id="LOHG01000002">
    <property type="protein sequence ID" value="MCI8208747.1"/>
    <property type="molecule type" value="Genomic_DNA"/>
</dbReference>
<dbReference type="CDD" id="cd07724">
    <property type="entry name" value="POD-like_MBL-fold"/>
    <property type="match status" value="1"/>
</dbReference>
<name>A0ABS9ZEY2_9PSED</name>
<dbReference type="Pfam" id="PF00753">
    <property type="entry name" value="Lactamase_B"/>
    <property type="match status" value="1"/>
</dbReference>
<accession>A0ABS9ZEY2</accession>
<evidence type="ECO:0000259" key="2">
    <source>
        <dbReference type="SMART" id="SM00849"/>
    </source>
</evidence>
<dbReference type="InterPro" id="IPR036866">
    <property type="entry name" value="RibonucZ/Hydroxyglut_hydro"/>
</dbReference>
<reference evidence="3 4" key="1">
    <citation type="submission" date="2015-12" db="EMBL/GenBank/DDBJ databases">
        <title>Phylogenomics in the description of a new species in the Pseudomonas syringae group.</title>
        <authorList>
            <person name="Busquets A."/>
            <person name="Gomila M."/>
            <person name="Beiki F."/>
            <person name="Rahimian H."/>
            <person name="Mulet M."/>
            <person name="Sanchez D."/>
            <person name="Garcia-Valdes E."/>
            <person name="Lalucat J."/>
        </authorList>
    </citation>
    <scope>NUCLEOTIDE SEQUENCE [LARGE SCALE GENOMIC DNA]</scope>
    <source>
        <strain evidence="3 4">S25</strain>
    </source>
</reference>
<protein>
    <submittedName>
        <fullName evidence="3">MBL fold metallo-hydrolase</fullName>
    </submittedName>
</protein>
<feature type="domain" description="Metallo-beta-lactamase" evidence="2">
    <location>
        <begin position="18"/>
        <end position="212"/>
    </location>
</feature>
<evidence type="ECO:0000313" key="3">
    <source>
        <dbReference type="EMBL" id="MCI8208747.1"/>
    </source>
</evidence>
<sequence length="294" mass="32519">MIIADRLHIEGLFDTHTSTLSYLVMDVQTRHCALIDSVLDFDPKSGRTSTQSADQLIARVRELGASVQWILETHVHADHVSAAAYLKDKLGAKIAIGSHITAVQNVFGELFNAPDGFARDGSQFDVLLNDGATFNVGTLEARAMHTPGHTPACMTYVFEIGGESVAFVGDTLFMPDYGTARCDFPGADARTLYQSIQKILALPDSTRLFMCHDYQPDGRELQYMTTVAEQRANNIHIRQGIDESEFVLMREARDATLEMPVLILPSVQINMRAGHLPEPEDNGVRYLKIPLNTL</sequence>
<dbReference type="Gene3D" id="3.60.15.10">
    <property type="entry name" value="Ribonuclease Z/Hydroxyacylglutathione hydrolase-like"/>
    <property type="match status" value="1"/>
</dbReference>
<proteinExistence type="predicted"/>
<dbReference type="InterPro" id="IPR051682">
    <property type="entry name" value="Mito_Persulfide_Diox"/>
</dbReference>
<dbReference type="RefSeq" id="WP_243244620.1">
    <property type="nucleotide sequence ID" value="NZ_LOHG01000002.1"/>
</dbReference>
<dbReference type="PANTHER" id="PTHR43084">
    <property type="entry name" value="PERSULFIDE DIOXYGENASE ETHE1"/>
    <property type="match status" value="1"/>
</dbReference>
<keyword evidence="1" id="KW-0479">Metal-binding</keyword>
<comment type="caution">
    <text evidence="3">The sequence shown here is derived from an EMBL/GenBank/DDBJ whole genome shotgun (WGS) entry which is preliminary data.</text>
</comment>